<dbReference type="AlphaFoldDB" id="A0A382TVZ4"/>
<keyword evidence="1" id="KW-0812">Transmembrane</keyword>
<accession>A0A382TVZ4</accession>
<evidence type="ECO:0000313" key="2">
    <source>
        <dbReference type="EMBL" id="SVD26229.1"/>
    </source>
</evidence>
<evidence type="ECO:0000256" key="1">
    <source>
        <dbReference type="SAM" id="Phobius"/>
    </source>
</evidence>
<keyword evidence="1" id="KW-1133">Transmembrane helix</keyword>
<feature type="transmembrane region" description="Helical" evidence="1">
    <location>
        <begin position="64"/>
        <end position="88"/>
    </location>
</feature>
<organism evidence="2">
    <name type="scientific">marine metagenome</name>
    <dbReference type="NCBI Taxonomy" id="408172"/>
    <lineage>
        <taxon>unclassified sequences</taxon>
        <taxon>metagenomes</taxon>
        <taxon>ecological metagenomes</taxon>
    </lineage>
</organism>
<proteinExistence type="predicted"/>
<name>A0A382TVZ4_9ZZZZ</name>
<dbReference type="EMBL" id="UINC01139597">
    <property type="protein sequence ID" value="SVD26229.1"/>
    <property type="molecule type" value="Genomic_DNA"/>
</dbReference>
<gene>
    <name evidence="2" type="ORF">METZ01_LOCUS379083</name>
</gene>
<reference evidence="2" key="1">
    <citation type="submission" date="2018-05" db="EMBL/GenBank/DDBJ databases">
        <authorList>
            <person name="Lanie J.A."/>
            <person name="Ng W.-L."/>
            <person name="Kazmierczak K.M."/>
            <person name="Andrzejewski T.M."/>
            <person name="Davidsen T.M."/>
            <person name="Wayne K.J."/>
            <person name="Tettelin H."/>
            <person name="Glass J.I."/>
            <person name="Rusch D."/>
            <person name="Podicherti R."/>
            <person name="Tsui H.-C.T."/>
            <person name="Winkler M.E."/>
        </authorList>
    </citation>
    <scope>NUCLEOTIDE SEQUENCE</scope>
</reference>
<feature type="transmembrane region" description="Helical" evidence="1">
    <location>
        <begin position="32"/>
        <end position="52"/>
    </location>
</feature>
<feature type="non-terminal residue" evidence="2">
    <location>
        <position position="93"/>
    </location>
</feature>
<sequence length="93" mass="10202">MFIIVLILGYLSFLVAGWLVTSDVSVPLVAYFDPISFMIVPLSPYLITTGVTKKFNFDESGLKLFGDLCVGCAIIAVVLGIIMMLYGWGDWDS</sequence>
<keyword evidence="1" id="KW-0472">Membrane</keyword>
<protein>
    <submittedName>
        <fullName evidence="2">Uncharacterized protein</fullName>
    </submittedName>
</protein>